<comment type="cofactor">
    <cofactor evidence="1">
        <name>FMN</name>
        <dbReference type="ChEBI" id="CHEBI:58210"/>
    </cofactor>
</comment>
<keyword evidence="5" id="KW-0819">tRNA processing</keyword>
<dbReference type="Gene3D" id="3.20.20.70">
    <property type="entry name" value="Aldolase class I"/>
    <property type="match status" value="1"/>
</dbReference>
<proteinExistence type="inferred from homology"/>
<dbReference type="GO" id="GO:0017150">
    <property type="term" value="F:tRNA dihydrouridine synthase activity"/>
    <property type="evidence" value="ECO:0007669"/>
    <property type="project" value="InterPro"/>
</dbReference>
<dbReference type="InterPro" id="IPR018517">
    <property type="entry name" value="tRNA_hU_synthase_CS"/>
</dbReference>
<evidence type="ECO:0000256" key="7">
    <source>
        <dbReference type="ARBA" id="ARBA00023002"/>
    </source>
</evidence>
<dbReference type="Pfam" id="PF01207">
    <property type="entry name" value="Dus"/>
    <property type="match status" value="1"/>
</dbReference>
<keyword evidence="4" id="KW-0507">mRNA processing</keyword>
<dbReference type="Proteomes" id="UP000521943">
    <property type="component" value="Unassembled WGS sequence"/>
</dbReference>
<evidence type="ECO:0000256" key="8">
    <source>
        <dbReference type="ARBA" id="ARBA00023027"/>
    </source>
</evidence>
<evidence type="ECO:0000256" key="6">
    <source>
        <dbReference type="ARBA" id="ARBA00022857"/>
    </source>
</evidence>
<keyword evidence="7" id="KW-0560">Oxidoreductase</keyword>
<evidence type="ECO:0000256" key="1">
    <source>
        <dbReference type="ARBA" id="ARBA00001917"/>
    </source>
</evidence>
<evidence type="ECO:0000256" key="12">
    <source>
        <dbReference type="ARBA" id="ARBA00047652"/>
    </source>
</evidence>
<dbReference type="EMBL" id="JACGCI010000064">
    <property type="protein sequence ID" value="KAF6749274.1"/>
    <property type="molecule type" value="Genomic_DNA"/>
</dbReference>
<dbReference type="AlphaFoldDB" id="A0A8H6HLL3"/>
<evidence type="ECO:0000313" key="19">
    <source>
        <dbReference type="EMBL" id="KAF6749274.1"/>
    </source>
</evidence>
<evidence type="ECO:0000256" key="11">
    <source>
        <dbReference type="ARBA" id="ARBA00047287"/>
    </source>
</evidence>
<evidence type="ECO:0000259" key="18">
    <source>
        <dbReference type="Pfam" id="PF01207"/>
    </source>
</evidence>
<comment type="catalytic activity">
    <reaction evidence="11">
        <text>5,6-dihydrouridine(17) in tRNA + NAD(+) = uridine(17) in tRNA + NADH + H(+)</text>
        <dbReference type="Rhea" id="RHEA:53372"/>
        <dbReference type="Rhea" id="RHEA-COMP:13541"/>
        <dbReference type="Rhea" id="RHEA-COMP:13542"/>
        <dbReference type="ChEBI" id="CHEBI:15378"/>
        <dbReference type="ChEBI" id="CHEBI:57540"/>
        <dbReference type="ChEBI" id="CHEBI:57945"/>
        <dbReference type="ChEBI" id="CHEBI:65315"/>
        <dbReference type="ChEBI" id="CHEBI:74443"/>
        <dbReference type="EC" id="1.3.1.88"/>
    </reaction>
    <physiologicalReaction direction="right-to-left" evidence="11">
        <dbReference type="Rhea" id="RHEA:53374"/>
    </physiologicalReaction>
</comment>
<comment type="catalytic activity">
    <reaction evidence="15">
        <text>a 5,6-dihydrouridine in mRNA + NADP(+) = a uridine in mRNA + NADPH + H(+)</text>
        <dbReference type="Rhea" id="RHEA:69855"/>
        <dbReference type="Rhea" id="RHEA-COMP:14658"/>
        <dbReference type="Rhea" id="RHEA-COMP:17789"/>
        <dbReference type="ChEBI" id="CHEBI:15378"/>
        <dbReference type="ChEBI" id="CHEBI:57783"/>
        <dbReference type="ChEBI" id="CHEBI:58349"/>
        <dbReference type="ChEBI" id="CHEBI:65315"/>
        <dbReference type="ChEBI" id="CHEBI:74443"/>
    </reaction>
    <physiologicalReaction direction="right-to-left" evidence="15">
        <dbReference type="Rhea" id="RHEA:69857"/>
    </physiologicalReaction>
</comment>
<feature type="domain" description="DUS-like FMN-binding" evidence="18">
    <location>
        <begin position="27"/>
        <end position="227"/>
    </location>
</feature>
<evidence type="ECO:0000256" key="9">
    <source>
        <dbReference type="ARBA" id="ARBA00038313"/>
    </source>
</evidence>
<dbReference type="PANTHER" id="PTHR11082">
    <property type="entry name" value="TRNA-DIHYDROURIDINE SYNTHASE"/>
    <property type="match status" value="1"/>
</dbReference>
<keyword evidence="6" id="KW-0521">NADP</keyword>
<evidence type="ECO:0000313" key="20">
    <source>
        <dbReference type="Proteomes" id="UP000521943"/>
    </source>
</evidence>
<evidence type="ECO:0000256" key="13">
    <source>
        <dbReference type="ARBA" id="ARBA00048342"/>
    </source>
</evidence>
<dbReference type="GO" id="GO:0050660">
    <property type="term" value="F:flavin adenine dinucleotide binding"/>
    <property type="evidence" value="ECO:0007669"/>
    <property type="project" value="InterPro"/>
</dbReference>
<organism evidence="19 20">
    <name type="scientific">Ephemerocybe angulata</name>
    <dbReference type="NCBI Taxonomy" id="980116"/>
    <lineage>
        <taxon>Eukaryota</taxon>
        <taxon>Fungi</taxon>
        <taxon>Dikarya</taxon>
        <taxon>Basidiomycota</taxon>
        <taxon>Agaricomycotina</taxon>
        <taxon>Agaricomycetes</taxon>
        <taxon>Agaricomycetidae</taxon>
        <taxon>Agaricales</taxon>
        <taxon>Agaricineae</taxon>
        <taxon>Psathyrellaceae</taxon>
        <taxon>Ephemerocybe</taxon>
    </lineage>
</organism>
<gene>
    <name evidence="19" type="ORF">DFP72DRAFT_1173652</name>
</gene>
<dbReference type="CDD" id="cd02801">
    <property type="entry name" value="DUS_like_FMN"/>
    <property type="match status" value="1"/>
</dbReference>
<name>A0A8H6HLL3_9AGAR</name>
<evidence type="ECO:0000256" key="14">
    <source>
        <dbReference type="ARBA" id="ARBA00048934"/>
    </source>
</evidence>
<keyword evidence="20" id="KW-1185">Reference proteome</keyword>
<sequence>MATPPTAIGKLTGYDLYRALGSPKYVVAPMVDQSELAWRRLSRKYGAQLVYTPMINAKLFVDSTNKTYRTAQFDIPSGEEGDPSDRPLIVQFCANDPEQLLASAEVVAPYCDAVDLNLGCPQDIAKKGRYGSFLQDEWELIYKLINFLHKNLSVPVTRQVPCLPHRREDRRVREDLESAGRRSLHFHGRLRGEQRVTGGERPTPIELSGVADWLKIRAVKQAVSVPVSPTETSSSNPTSCVPRINGCDGCHDAPRKTLQPRPLLGLPQNLFHVPTHHHRHLDQRIRYRSQPPCAPRARKYMSDEAILRRATRVVADRALEYIRIVKALRHGRVARAGERPKPQKGSSTVEGEEDEAVKNWLSDYIEICEDMKRRMARDEEEYTKGGTVPLRELVKVDERGLEVFPWWLVQPYWRRLPPVVVKEGGKEKEGKKSQ</sequence>
<comment type="catalytic activity">
    <reaction evidence="12">
        <text>5,6-dihydrouridine(16) in tRNA + NADP(+) = uridine(16) in tRNA + NADPH + H(+)</text>
        <dbReference type="Rhea" id="RHEA:53376"/>
        <dbReference type="Rhea" id="RHEA-COMP:13543"/>
        <dbReference type="Rhea" id="RHEA-COMP:13544"/>
        <dbReference type="ChEBI" id="CHEBI:15378"/>
        <dbReference type="ChEBI" id="CHEBI:57783"/>
        <dbReference type="ChEBI" id="CHEBI:58349"/>
        <dbReference type="ChEBI" id="CHEBI:65315"/>
        <dbReference type="ChEBI" id="CHEBI:74443"/>
        <dbReference type="EC" id="1.3.1.88"/>
    </reaction>
    <physiologicalReaction direction="right-to-left" evidence="12">
        <dbReference type="Rhea" id="RHEA:53378"/>
    </physiologicalReaction>
</comment>
<dbReference type="SUPFAM" id="SSF51395">
    <property type="entry name" value="FMN-linked oxidoreductases"/>
    <property type="match status" value="1"/>
</dbReference>
<dbReference type="PANTHER" id="PTHR11082:SF5">
    <property type="entry name" value="TRNA-DIHYDROURIDINE(16_17) SYNTHASE [NAD(P)(+)]-LIKE"/>
    <property type="match status" value="1"/>
</dbReference>
<evidence type="ECO:0000256" key="3">
    <source>
        <dbReference type="ARBA" id="ARBA00022643"/>
    </source>
</evidence>
<comment type="catalytic activity">
    <reaction evidence="14">
        <text>5,6-dihydrouridine(16) in tRNA + NAD(+) = uridine(16) in tRNA + NADH + H(+)</text>
        <dbReference type="Rhea" id="RHEA:53380"/>
        <dbReference type="Rhea" id="RHEA-COMP:13543"/>
        <dbReference type="Rhea" id="RHEA-COMP:13544"/>
        <dbReference type="ChEBI" id="CHEBI:15378"/>
        <dbReference type="ChEBI" id="CHEBI:57540"/>
        <dbReference type="ChEBI" id="CHEBI:57945"/>
        <dbReference type="ChEBI" id="CHEBI:65315"/>
        <dbReference type="ChEBI" id="CHEBI:74443"/>
        <dbReference type="EC" id="1.3.1.88"/>
    </reaction>
    <physiologicalReaction direction="right-to-left" evidence="14">
        <dbReference type="Rhea" id="RHEA:53382"/>
    </physiologicalReaction>
</comment>
<comment type="caution">
    <text evidence="19">The sequence shown here is derived from an EMBL/GenBank/DDBJ whole genome shotgun (WGS) entry which is preliminary data.</text>
</comment>
<dbReference type="InterPro" id="IPR035587">
    <property type="entry name" value="DUS-like_FMN-bd"/>
</dbReference>
<evidence type="ECO:0000256" key="16">
    <source>
        <dbReference type="ARBA" id="ARBA00049467"/>
    </source>
</evidence>
<dbReference type="GO" id="GO:0006397">
    <property type="term" value="P:mRNA processing"/>
    <property type="evidence" value="ECO:0007669"/>
    <property type="project" value="UniProtKB-KW"/>
</dbReference>
<evidence type="ECO:0000256" key="2">
    <source>
        <dbReference type="ARBA" id="ARBA00022630"/>
    </source>
</evidence>
<feature type="region of interest" description="Disordered" evidence="17">
    <location>
        <begin position="335"/>
        <end position="354"/>
    </location>
</feature>
<reference evidence="19 20" key="1">
    <citation type="submission" date="2020-07" db="EMBL/GenBank/DDBJ databases">
        <title>Comparative genomics of pyrophilous fungi reveals a link between fire events and developmental genes.</title>
        <authorList>
            <consortium name="DOE Joint Genome Institute"/>
            <person name="Steindorff A.S."/>
            <person name="Carver A."/>
            <person name="Calhoun S."/>
            <person name="Stillman K."/>
            <person name="Liu H."/>
            <person name="Lipzen A."/>
            <person name="Pangilinan J."/>
            <person name="Labutti K."/>
            <person name="Bruns T.D."/>
            <person name="Grigoriev I.V."/>
        </authorList>
    </citation>
    <scope>NUCLEOTIDE SEQUENCE [LARGE SCALE GENOMIC DNA]</scope>
    <source>
        <strain evidence="19 20">CBS 144469</strain>
    </source>
</reference>
<protein>
    <recommendedName>
        <fullName evidence="10">tRNA-dihydrouridine(16/17) synthase [NAD(P)(+)]</fullName>
        <ecNumber evidence="10">1.3.1.88</ecNumber>
    </recommendedName>
</protein>
<evidence type="ECO:0000256" key="10">
    <source>
        <dbReference type="ARBA" id="ARBA00038890"/>
    </source>
</evidence>
<keyword evidence="8" id="KW-0520">NAD</keyword>
<comment type="similarity">
    <text evidence="9">Belongs to the Dus family. Dus1 subfamily.</text>
</comment>
<accession>A0A8H6HLL3</accession>
<comment type="catalytic activity">
    <reaction evidence="13">
        <text>a 5,6-dihydrouridine in mRNA + NAD(+) = a uridine in mRNA + NADH + H(+)</text>
        <dbReference type="Rhea" id="RHEA:69851"/>
        <dbReference type="Rhea" id="RHEA-COMP:14658"/>
        <dbReference type="Rhea" id="RHEA-COMP:17789"/>
        <dbReference type="ChEBI" id="CHEBI:15378"/>
        <dbReference type="ChEBI" id="CHEBI:57540"/>
        <dbReference type="ChEBI" id="CHEBI:57945"/>
        <dbReference type="ChEBI" id="CHEBI:65315"/>
        <dbReference type="ChEBI" id="CHEBI:74443"/>
    </reaction>
    <physiologicalReaction direction="right-to-left" evidence="13">
        <dbReference type="Rhea" id="RHEA:69853"/>
    </physiologicalReaction>
</comment>
<dbReference type="PROSITE" id="PS01136">
    <property type="entry name" value="UPF0034"/>
    <property type="match status" value="1"/>
</dbReference>
<evidence type="ECO:0000256" key="5">
    <source>
        <dbReference type="ARBA" id="ARBA00022694"/>
    </source>
</evidence>
<comment type="catalytic activity">
    <reaction evidence="16">
        <text>5,6-dihydrouridine(17) in tRNA + NADP(+) = uridine(17) in tRNA + NADPH + H(+)</text>
        <dbReference type="Rhea" id="RHEA:53368"/>
        <dbReference type="Rhea" id="RHEA-COMP:13541"/>
        <dbReference type="Rhea" id="RHEA-COMP:13542"/>
        <dbReference type="ChEBI" id="CHEBI:15378"/>
        <dbReference type="ChEBI" id="CHEBI:57783"/>
        <dbReference type="ChEBI" id="CHEBI:58349"/>
        <dbReference type="ChEBI" id="CHEBI:65315"/>
        <dbReference type="ChEBI" id="CHEBI:74443"/>
        <dbReference type="EC" id="1.3.1.88"/>
    </reaction>
    <physiologicalReaction direction="right-to-left" evidence="16">
        <dbReference type="Rhea" id="RHEA:53370"/>
    </physiologicalReaction>
</comment>
<dbReference type="OrthoDB" id="272303at2759"/>
<evidence type="ECO:0000256" key="15">
    <source>
        <dbReference type="ARBA" id="ARBA00049447"/>
    </source>
</evidence>
<evidence type="ECO:0000256" key="17">
    <source>
        <dbReference type="SAM" id="MobiDB-lite"/>
    </source>
</evidence>
<dbReference type="EC" id="1.3.1.88" evidence="10"/>
<dbReference type="InterPro" id="IPR013785">
    <property type="entry name" value="Aldolase_TIM"/>
</dbReference>
<keyword evidence="3" id="KW-0288">FMN</keyword>
<evidence type="ECO:0000256" key="4">
    <source>
        <dbReference type="ARBA" id="ARBA00022664"/>
    </source>
</evidence>
<keyword evidence="2" id="KW-0285">Flavoprotein</keyword>